<sequence>MAETITLPELPDLTISLAVKNDRLSCEIRSIETGVVMYGASWNVAPPEPEPEPGPAPEPEPELPEV</sequence>
<dbReference type="Proteomes" id="UP000603463">
    <property type="component" value="Unassembled WGS sequence"/>
</dbReference>
<organism evidence="2 3">
    <name type="scientific">Rhodococcus hoagii</name>
    <name type="common">Corynebacterium equii</name>
    <dbReference type="NCBI Taxonomy" id="43767"/>
    <lineage>
        <taxon>Bacteria</taxon>
        <taxon>Bacillati</taxon>
        <taxon>Actinomycetota</taxon>
        <taxon>Actinomycetes</taxon>
        <taxon>Mycobacteriales</taxon>
        <taxon>Nocardiaceae</taxon>
        <taxon>Prescottella</taxon>
    </lineage>
</organism>
<gene>
    <name evidence="2" type="ORF">GS882_03410</name>
</gene>
<name>A0A9Q4ZIL8_RHOHA</name>
<feature type="compositionally biased region" description="Pro residues" evidence="1">
    <location>
        <begin position="46"/>
        <end position="58"/>
    </location>
</feature>
<evidence type="ECO:0000313" key="3">
    <source>
        <dbReference type="Proteomes" id="UP000603463"/>
    </source>
</evidence>
<reference evidence="2" key="1">
    <citation type="journal article" date="2020" name="Environ. Microbiol.">
        <title>The novel and transferable erm(51) gene confers Macrolides, Lincosamides, and Streptogramins B (MLSB) resistance to clonal Rhodococcus equi in the environment.</title>
        <authorList>
            <person name="Huber L."/>
            <person name="Giguere S."/>
            <person name="Slovis N.M."/>
            <person name="Alvarez-Narvaez S."/>
            <person name="Hart K.A."/>
            <person name="Greiter M."/>
            <person name="Morris E.R.A."/>
            <person name="Cohen N.D."/>
        </authorList>
    </citation>
    <scope>NUCLEOTIDE SEQUENCE</scope>
    <source>
        <strain evidence="2">Lh_116_1</strain>
    </source>
</reference>
<proteinExistence type="predicted"/>
<dbReference type="EMBL" id="WVBC01000002">
    <property type="protein sequence ID" value="NKT77261.1"/>
    <property type="molecule type" value="Genomic_DNA"/>
</dbReference>
<dbReference type="AlphaFoldDB" id="A0A9Q4ZIL8"/>
<evidence type="ECO:0000256" key="1">
    <source>
        <dbReference type="SAM" id="MobiDB-lite"/>
    </source>
</evidence>
<accession>A0A9Q4ZIL8</accession>
<evidence type="ECO:0000313" key="2">
    <source>
        <dbReference type="EMBL" id="NKT77261.1"/>
    </source>
</evidence>
<feature type="region of interest" description="Disordered" evidence="1">
    <location>
        <begin position="42"/>
        <end position="66"/>
    </location>
</feature>
<comment type="caution">
    <text evidence="2">The sequence shown here is derived from an EMBL/GenBank/DDBJ whole genome shotgun (WGS) entry which is preliminary data.</text>
</comment>
<protein>
    <submittedName>
        <fullName evidence="2">Uncharacterized protein</fullName>
    </submittedName>
</protein>